<organism evidence="2 3">
    <name type="scientific">Mycoplasma bradburyae</name>
    <dbReference type="NCBI Taxonomy" id="2963128"/>
    <lineage>
        <taxon>Bacteria</taxon>
        <taxon>Bacillati</taxon>
        <taxon>Mycoplasmatota</taxon>
        <taxon>Mollicutes</taxon>
        <taxon>Mycoplasmataceae</taxon>
        <taxon>Mycoplasma</taxon>
    </lineage>
</organism>
<evidence type="ECO:0000313" key="2">
    <source>
        <dbReference type="EMBL" id="MDC4182091.1"/>
    </source>
</evidence>
<dbReference type="Proteomes" id="UP001220940">
    <property type="component" value="Unassembled WGS sequence"/>
</dbReference>
<protein>
    <submittedName>
        <fullName evidence="2">Uncharacterized protein</fullName>
    </submittedName>
</protein>
<sequence>MNQTKNKEIKIIIPYIKNSYEYDEASPIKLKPLEFLILNLIYGLEKKNYSELFWEKFKEKYNINDQFIGLVLDIFNELLRDKVISLWDEMFSKKDDNSSKTEARKITQKEFEKIIIADIQINKWIKDKFNNNEFYRFIDRKNFKNRQLIQSRFVGDVNLTTNGNSNQKSMDDTILDNESRDELIEKCRLIDEDIEKEKVNKENKSVVDFKCFKSDLVDYSYNLKAPKIVKEVENNLIKLAFNDHHDDKVIKWLQQDKSESYLINFFKSLFKGMFIELNNDLQANNSSNKKSNLTEETTDFFNQIEELNKKISSNKSIELFNTKYIAFDNKIYKIINDEINVSFLIGNKNNDQKTYNIKLKNVQELNDDEITQEIFKHLNKDDILGKNSIFSNHQKKLYSYHYLSSTNEKNLLNKDDITLFNEISLNDKDLTKKLIEKIISNNFFSVQFLRIEHFRLIDELSKLERNLSKKVYENIDWVSVEYDINLNSDNRKKEDNKKTFINLIEIFKNEIYQDNNPNSGIKYLEIYKNYNDFKKDILKQKEELEKINNDNENADNHYSSRNGVIKEIDKLLGLKKKNILLNTDPGIKKLEEMINQEKTKNLELGSQYLRDLANQTRDIWESNWRKLRMNGEPKFHQDNIKKILKMLNVEEKQEKIDWISEIHKIMNRYRHDWDRKSDDLENIEKIKEFKEYSERLFSNKK</sequence>
<name>A0ABT5GCH4_9MOLU</name>
<proteinExistence type="predicted"/>
<comment type="caution">
    <text evidence="2">The sequence shown here is derived from an EMBL/GenBank/DDBJ whole genome shotgun (WGS) entry which is preliminary data.</text>
</comment>
<dbReference type="RefSeq" id="WP_255034348.1">
    <property type="nucleotide sequence ID" value="NZ_CP101414.1"/>
</dbReference>
<accession>A0ABT5GCH4</accession>
<keyword evidence="3" id="KW-1185">Reference proteome</keyword>
<dbReference type="EMBL" id="JAJHZM010000012">
    <property type="protein sequence ID" value="MDC4182091.1"/>
    <property type="molecule type" value="Genomic_DNA"/>
</dbReference>
<keyword evidence="1" id="KW-0175">Coiled coil</keyword>
<feature type="coiled-coil region" evidence="1">
    <location>
        <begin position="530"/>
        <end position="557"/>
    </location>
</feature>
<gene>
    <name evidence="2" type="ORF">LNO68_02695</name>
</gene>
<evidence type="ECO:0000313" key="3">
    <source>
        <dbReference type="Proteomes" id="UP001220940"/>
    </source>
</evidence>
<evidence type="ECO:0000256" key="1">
    <source>
        <dbReference type="SAM" id="Coils"/>
    </source>
</evidence>
<reference evidence="2" key="1">
    <citation type="submission" date="2021-11" db="EMBL/GenBank/DDBJ databases">
        <title>Description of Mycoplasma bradburyaesp. nov.from sea birds: a tribute to a great mycoplasmologist.</title>
        <authorList>
            <person name="Ramirez A.S."/>
            <person name="Poveda C."/>
            <person name="Suarez-Perez A."/>
            <person name="Rosales R.S."/>
            <person name="Dijkman R."/>
            <person name="Feberwee A."/>
            <person name="Spergser J."/>
            <person name="Szostak M.P."/>
            <person name="Ressel L."/>
            <person name="Calabuig P."/>
            <person name="Catania S."/>
            <person name="Gobbo F."/>
            <person name="Timofte D."/>
            <person name="Poveda J.B."/>
        </authorList>
    </citation>
    <scope>NUCLEOTIDE SEQUENCE [LARGE SCALE GENOMIC DNA]</scope>
    <source>
        <strain evidence="2">T158</strain>
    </source>
</reference>